<evidence type="ECO:0000259" key="7">
    <source>
        <dbReference type="Pfam" id="PF08281"/>
    </source>
</evidence>
<dbReference type="SUPFAM" id="SSF88946">
    <property type="entry name" value="Sigma2 domain of RNA polymerase sigma factors"/>
    <property type="match status" value="1"/>
</dbReference>
<reference evidence="8 9" key="1">
    <citation type="journal article" date="2016" name="Nat. Commun.">
        <title>Thousands of microbial genomes shed light on interconnected biogeochemical processes in an aquifer system.</title>
        <authorList>
            <person name="Anantharaman K."/>
            <person name="Brown C.T."/>
            <person name="Hug L.A."/>
            <person name="Sharon I."/>
            <person name="Castelle C.J."/>
            <person name="Probst A.J."/>
            <person name="Thomas B.C."/>
            <person name="Singh A."/>
            <person name="Wilkins M.J."/>
            <person name="Karaoz U."/>
            <person name="Brodie E.L."/>
            <person name="Williams K.H."/>
            <person name="Hubbard S.S."/>
            <person name="Banfield J.F."/>
        </authorList>
    </citation>
    <scope>NUCLEOTIDE SEQUENCE [LARGE SCALE GENOMIC DNA]</scope>
</reference>
<keyword evidence="3" id="KW-0731">Sigma factor</keyword>
<evidence type="ECO:0000256" key="2">
    <source>
        <dbReference type="ARBA" id="ARBA00023015"/>
    </source>
</evidence>
<dbReference type="PANTHER" id="PTHR43133:SF8">
    <property type="entry name" value="RNA POLYMERASE SIGMA FACTOR HI_1459-RELATED"/>
    <property type="match status" value="1"/>
</dbReference>
<evidence type="ECO:0000256" key="5">
    <source>
        <dbReference type="ARBA" id="ARBA00023163"/>
    </source>
</evidence>
<dbReference type="EMBL" id="MHKD01000027">
    <property type="protein sequence ID" value="OGY82640.1"/>
    <property type="molecule type" value="Genomic_DNA"/>
</dbReference>
<evidence type="ECO:0008006" key="10">
    <source>
        <dbReference type="Google" id="ProtNLM"/>
    </source>
</evidence>
<dbReference type="InterPro" id="IPR039425">
    <property type="entry name" value="RNA_pol_sigma-70-like"/>
</dbReference>
<organism evidence="8 9">
    <name type="scientific">Candidatus Kerfeldbacteria bacterium RIFCSPHIGHO2_12_FULL_48_17</name>
    <dbReference type="NCBI Taxonomy" id="1798542"/>
    <lineage>
        <taxon>Bacteria</taxon>
        <taxon>Candidatus Kerfeldiibacteriota</taxon>
    </lineage>
</organism>
<dbReference type="InterPro" id="IPR036388">
    <property type="entry name" value="WH-like_DNA-bd_sf"/>
</dbReference>
<dbReference type="SUPFAM" id="SSF88659">
    <property type="entry name" value="Sigma3 and sigma4 domains of RNA polymerase sigma factors"/>
    <property type="match status" value="1"/>
</dbReference>
<dbReference type="InterPro" id="IPR013249">
    <property type="entry name" value="RNA_pol_sigma70_r4_t2"/>
</dbReference>
<evidence type="ECO:0000256" key="4">
    <source>
        <dbReference type="ARBA" id="ARBA00023125"/>
    </source>
</evidence>
<dbReference type="Proteomes" id="UP000176952">
    <property type="component" value="Unassembled WGS sequence"/>
</dbReference>
<dbReference type="GO" id="GO:0003677">
    <property type="term" value="F:DNA binding"/>
    <property type="evidence" value="ECO:0007669"/>
    <property type="project" value="UniProtKB-KW"/>
</dbReference>
<dbReference type="GO" id="GO:0016987">
    <property type="term" value="F:sigma factor activity"/>
    <property type="evidence" value="ECO:0007669"/>
    <property type="project" value="UniProtKB-KW"/>
</dbReference>
<comment type="similarity">
    <text evidence="1">Belongs to the sigma-70 factor family. ECF subfamily.</text>
</comment>
<evidence type="ECO:0000313" key="9">
    <source>
        <dbReference type="Proteomes" id="UP000176952"/>
    </source>
</evidence>
<gene>
    <name evidence="8" type="ORF">A3F54_00205</name>
</gene>
<dbReference type="GO" id="GO:0006352">
    <property type="term" value="P:DNA-templated transcription initiation"/>
    <property type="evidence" value="ECO:0007669"/>
    <property type="project" value="InterPro"/>
</dbReference>
<keyword evidence="5" id="KW-0804">Transcription</keyword>
<feature type="domain" description="RNA polymerase sigma-70 region 2" evidence="6">
    <location>
        <begin position="23"/>
        <end position="90"/>
    </location>
</feature>
<dbReference type="InterPro" id="IPR014284">
    <property type="entry name" value="RNA_pol_sigma-70_dom"/>
</dbReference>
<keyword evidence="2" id="KW-0805">Transcription regulation</keyword>
<dbReference type="Gene3D" id="1.10.1740.10">
    <property type="match status" value="1"/>
</dbReference>
<dbReference type="NCBIfam" id="TIGR02937">
    <property type="entry name" value="sigma70-ECF"/>
    <property type="match status" value="1"/>
</dbReference>
<sequence length="187" mass="21837">MDPAVYNDLAIRARTEEQAFNELYNAFLDEIYGFVMKRIGHRETCEDIVSDVFRKVFTNLNAFDPQKASFRVWLYRITTNTMTDHYRVNRNPNKGHIVDIEEALDVHDTKPNPHEIALDNEQKQLMQEHINKLPPKYQTIIQMKYFDDMPHEEIAAIMNIKANNVGVLAHRAVKKLEKLLHTTSNAL</sequence>
<feature type="domain" description="RNA polymerase sigma factor 70 region 4 type 2" evidence="7">
    <location>
        <begin position="126"/>
        <end position="176"/>
    </location>
</feature>
<proteinExistence type="inferred from homology"/>
<dbReference type="PANTHER" id="PTHR43133">
    <property type="entry name" value="RNA POLYMERASE ECF-TYPE SIGMA FACTO"/>
    <property type="match status" value="1"/>
</dbReference>
<dbReference type="InterPro" id="IPR013324">
    <property type="entry name" value="RNA_pol_sigma_r3/r4-like"/>
</dbReference>
<dbReference type="InterPro" id="IPR013325">
    <property type="entry name" value="RNA_pol_sigma_r2"/>
</dbReference>
<comment type="caution">
    <text evidence="8">The sequence shown here is derived from an EMBL/GenBank/DDBJ whole genome shotgun (WGS) entry which is preliminary data.</text>
</comment>
<dbReference type="STRING" id="1798542.A3F54_00205"/>
<dbReference type="InterPro" id="IPR007627">
    <property type="entry name" value="RNA_pol_sigma70_r2"/>
</dbReference>
<dbReference type="AlphaFoldDB" id="A0A1G2B362"/>
<dbReference type="Pfam" id="PF08281">
    <property type="entry name" value="Sigma70_r4_2"/>
    <property type="match status" value="1"/>
</dbReference>
<keyword evidence="4" id="KW-0238">DNA-binding</keyword>
<accession>A0A1G2B362</accession>
<dbReference type="CDD" id="cd06171">
    <property type="entry name" value="Sigma70_r4"/>
    <property type="match status" value="1"/>
</dbReference>
<evidence type="ECO:0000256" key="1">
    <source>
        <dbReference type="ARBA" id="ARBA00010641"/>
    </source>
</evidence>
<evidence type="ECO:0000259" key="6">
    <source>
        <dbReference type="Pfam" id="PF04542"/>
    </source>
</evidence>
<protein>
    <recommendedName>
        <fullName evidence="10">RNA polymerase subunit sigma-24</fullName>
    </recommendedName>
</protein>
<evidence type="ECO:0000256" key="3">
    <source>
        <dbReference type="ARBA" id="ARBA00023082"/>
    </source>
</evidence>
<name>A0A1G2B362_9BACT</name>
<evidence type="ECO:0000313" key="8">
    <source>
        <dbReference type="EMBL" id="OGY82640.1"/>
    </source>
</evidence>
<dbReference type="Pfam" id="PF04542">
    <property type="entry name" value="Sigma70_r2"/>
    <property type="match status" value="1"/>
</dbReference>
<dbReference type="Gene3D" id="1.10.10.10">
    <property type="entry name" value="Winged helix-like DNA-binding domain superfamily/Winged helix DNA-binding domain"/>
    <property type="match status" value="1"/>
</dbReference>